<dbReference type="Proteomes" id="UP001615411">
    <property type="component" value="Unassembled WGS sequence"/>
</dbReference>
<gene>
    <name evidence="1" type="ORF">ACIKP7_11220</name>
</gene>
<evidence type="ECO:0000313" key="1">
    <source>
        <dbReference type="EMBL" id="MFJ1338693.1"/>
    </source>
</evidence>
<protein>
    <submittedName>
        <fullName evidence="1">Bifunctional DNA primase/polymerase</fullName>
    </submittedName>
</protein>
<keyword evidence="2" id="KW-1185">Reference proteome</keyword>
<accession>A0ACC7LUG1</accession>
<organism evidence="1 2">
    <name type="scientific">Pseudomonas caricapapayae</name>
    <dbReference type="NCBI Taxonomy" id="46678"/>
    <lineage>
        <taxon>Bacteria</taxon>
        <taxon>Pseudomonadati</taxon>
        <taxon>Pseudomonadota</taxon>
        <taxon>Gammaproteobacteria</taxon>
        <taxon>Pseudomonadales</taxon>
        <taxon>Pseudomonadaceae</taxon>
        <taxon>Pseudomonas</taxon>
    </lineage>
</organism>
<sequence>MSEHGNMHQWARHYAGRGFAVFPLVPGTKSPFAGSSGSKDATCDLEQIDAWWAAHPEANIAVKPSASMGGLYVFDVDPRNGGDASFSALERQHGPLSSPLHVKSPGGGFHLYFAAPADTGQGYSGAPATGIDGKYNGYAVLPPSLHPNGKRYEWINGHDATPGPIPTFLVKQATVRERVASGGGSLADVTRITQALAAIRPDCEYHQWVGVIASIKHWEDTTEGADGLGYELCREWSAGDPRHDDGAFADKWESWNSSAPNARTLGSLLHDAGLTAAQQTPDPAIAFAAAGEPVMLLPAMTNQRASPLLLPIDLSDVMRAALEQVRYAVKPWMPRRHVTLLGGHGGIGKSSIALAIGAHVACGQPFAGLEVEQSPVLFVSLEDEASIVRVRLRGIIEAFQLPAESVMAGLRVLDGTQAFAALMTESDGYSAAPIFTPAFHELEVAAKGAGLIVIDNASDAFDANENSRRTVRAFVRGLANIAREHNAAVVLLAHIDKSAAKEGARGNSYSGSTAWHNSARSRLALMEQEGRIMLMQEKANLSAKAEPLAFVFVNGVPMPEREAQSDGQTRENTDQAAMIRVLLAAREAGISVSGSLNAGAHSAMKTLEPLPEYGTSFGGRPGSKRAGQAISALLRAGRIQRVSYRKPNRHAGERFELVEMPQGES</sequence>
<comment type="caution">
    <text evidence="1">The sequence shown here is derived from an EMBL/GenBank/DDBJ whole genome shotgun (WGS) entry which is preliminary data.</text>
</comment>
<proteinExistence type="predicted"/>
<reference evidence="1" key="1">
    <citation type="submission" date="2024-10" db="EMBL/GenBank/DDBJ databases">
        <title>Aeromonas and Pseudomonas from the Cagarras Archipelago, Rio de Janeiro, Brazil.</title>
        <authorList>
            <person name="Canellas A.L.B."/>
            <person name="Laport M.S."/>
        </authorList>
    </citation>
    <scope>NUCLEOTIDE SEQUENCE</scope>
    <source>
        <strain evidence="1">ACP-7</strain>
    </source>
</reference>
<evidence type="ECO:0000313" key="2">
    <source>
        <dbReference type="Proteomes" id="UP001615411"/>
    </source>
</evidence>
<name>A0ACC7LUG1_9PSED</name>
<dbReference type="EMBL" id="JBIUGF010000028">
    <property type="protein sequence ID" value="MFJ1338693.1"/>
    <property type="molecule type" value="Genomic_DNA"/>
</dbReference>